<name>A0A1J4J3X9_9EUKA</name>
<keyword evidence="6" id="KW-1133">Transmembrane helix</keyword>
<dbReference type="InterPro" id="IPR011009">
    <property type="entry name" value="Kinase-like_dom_sf"/>
</dbReference>
<dbReference type="OrthoDB" id="193931at2759"/>
<dbReference type="PANTHER" id="PTHR24346:SF82">
    <property type="entry name" value="KP78A-RELATED"/>
    <property type="match status" value="1"/>
</dbReference>
<evidence type="ECO:0000256" key="4">
    <source>
        <dbReference type="ARBA" id="ARBA00022777"/>
    </source>
</evidence>
<dbReference type="PROSITE" id="PS50011">
    <property type="entry name" value="PROTEIN_KINASE_DOM"/>
    <property type="match status" value="1"/>
</dbReference>
<sequence length="252" mass="28995">MTLYHSFSIGRYIKIQFNISKSRKMNDRPSIGNYYLGKTIGLGSQAKVKLGENMITKMKVAIKIIKKSHFTTKPDLLRKLHREMSLMRVLDHPHLLKLIDVCETDDKLFLILEYAKNGELFDYLSERGFLSAQVAMNFFRQIIYGLEFLHTHSLCHRDLKPQNILLDQYNNVKIGDFGFARWMKTNVAQTQCGSPLYAAPEVIKGGGYDGRAADIWGTGVIFYTLLCVCIFLFNRSVFYGFLLITRIINFVV</sequence>
<comment type="caution">
    <text evidence="8">The sequence shown here is derived from an EMBL/GenBank/DDBJ whole genome shotgun (WGS) entry which is preliminary data.</text>
</comment>
<dbReference type="InterPro" id="IPR008271">
    <property type="entry name" value="Ser/Thr_kinase_AS"/>
</dbReference>
<dbReference type="GO" id="GO:0005737">
    <property type="term" value="C:cytoplasm"/>
    <property type="evidence" value="ECO:0007669"/>
    <property type="project" value="TreeGrafter"/>
</dbReference>
<evidence type="ECO:0000256" key="6">
    <source>
        <dbReference type="SAM" id="Phobius"/>
    </source>
</evidence>
<dbReference type="EMBL" id="MLAK01001346">
    <property type="protein sequence ID" value="OHS94134.1"/>
    <property type="molecule type" value="Genomic_DNA"/>
</dbReference>
<keyword evidence="2" id="KW-0808">Transferase</keyword>
<dbReference type="RefSeq" id="XP_068347271.1">
    <property type="nucleotide sequence ID" value="XM_068512785.1"/>
</dbReference>
<evidence type="ECO:0000313" key="9">
    <source>
        <dbReference type="Proteomes" id="UP000179807"/>
    </source>
</evidence>
<feature type="transmembrane region" description="Helical" evidence="6">
    <location>
        <begin position="220"/>
        <end position="244"/>
    </location>
</feature>
<dbReference type="PROSITE" id="PS00108">
    <property type="entry name" value="PROTEIN_KINASE_ST"/>
    <property type="match status" value="1"/>
</dbReference>
<keyword evidence="6" id="KW-0812">Transmembrane</keyword>
<dbReference type="SUPFAM" id="SSF56112">
    <property type="entry name" value="Protein kinase-like (PK-like)"/>
    <property type="match status" value="1"/>
</dbReference>
<evidence type="ECO:0000256" key="1">
    <source>
        <dbReference type="ARBA" id="ARBA00022527"/>
    </source>
</evidence>
<dbReference type="AlphaFoldDB" id="A0A1J4J3X9"/>
<keyword evidence="9" id="KW-1185">Reference proteome</keyword>
<feature type="domain" description="Protein kinase" evidence="7">
    <location>
        <begin position="34"/>
        <end position="252"/>
    </location>
</feature>
<evidence type="ECO:0000256" key="5">
    <source>
        <dbReference type="ARBA" id="ARBA00022840"/>
    </source>
</evidence>
<protein>
    <submittedName>
        <fullName evidence="8">CAMK family protein kinase</fullName>
    </submittedName>
</protein>
<proteinExistence type="predicted"/>
<keyword evidence="6" id="KW-0472">Membrane</keyword>
<dbReference type="GeneID" id="94847489"/>
<dbReference type="FunFam" id="1.10.510.10:FF:000571">
    <property type="entry name" value="Maternal embryonic leucine zipper kinase"/>
    <property type="match status" value="1"/>
</dbReference>
<keyword evidence="3" id="KW-0547">Nucleotide-binding</keyword>
<dbReference type="PANTHER" id="PTHR24346">
    <property type="entry name" value="MAP/MICROTUBULE AFFINITY-REGULATING KINASE"/>
    <property type="match status" value="1"/>
</dbReference>
<dbReference type="SMART" id="SM00220">
    <property type="entry name" value="S_TKc"/>
    <property type="match status" value="1"/>
</dbReference>
<evidence type="ECO:0000259" key="7">
    <source>
        <dbReference type="PROSITE" id="PS50011"/>
    </source>
</evidence>
<dbReference type="Gene3D" id="1.10.510.10">
    <property type="entry name" value="Transferase(Phosphotransferase) domain 1"/>
    <property type="match status" value="1"/>
</dbReference>
<dbReference type="GO" id="GO:0004674">
    <property type="term" value="F:protein serine/threonine kinase activity"/>
    <property type="evidence" value="ECO:0007669"/>
    <property type="project" value="UniProtKB-KW"/>
</dbReference>
<evidence type="ECO:0000256" key="3">
    <source>
        <dbReference type="ARBA" id="ARBA00022741"/>
    </source>
</evidence>
<dbReference type="Pfam" id="PF00069">
    <property type="entry name" value="Pkinase"/>
    <property type="match status" value="1"/>
</dbReference>
<dbReference type="GO" id="GO:0005524">
    <property type="term" value="F:ATP binding"/>
    <property type="evidence" value="ECO:0007669"/>
    <property type="project" value="UniProtKB-KW"/>
</dbReference>
<accession>A0A1J4J3X9</accession>
<keyword evidence="4 8" id="KW-0418">Kinase</keyword>
<dbReference type="GO" id="GO:0035556">
    <property type="term" value="P:intracellular signal transduction"/>
    <property type="evidence" value="ECO:0007669"/>
    <property type="project" value="TreeGrafter"/>
</dbReference>
<gene>
    <name evidence="8" type="ORF">TRFO_39689</name>
</gene>
<evidence type="ECO:0000256" key="2">
    <source>
        <dbReference type="ARBA" id="ARBA00022679"/>
    </source>
</evidence>
<dbReference type="InterPro" id="IPR000719">
    <property type="entry name" value="Prot_kinase_dom"/>
</dbReference>
<evidence type="ECO:0000313" key="8">
    <source>
        <dbReference type="EMBL" id="OHS94134.1"/>
    </source>
</evidence>
<keyword evidence="1" id="KW-0723">Serine/threonine-protein kinase</keyword>
<dbReference type="VEuPathDB" id="TrichDB:TRFO_39689"/>
<keyword evidence="5" id="KW-0067">ATP-binding</keyword>
<dbReference type="FunFam" id="3.30.200.20:FF:000003">
    <property type="entry name" value="Non-specific serine/threonine protein kinase"/>
    <property type="match status" value="1"/>
</dbReference>
<dbReference type="Proteomes" id="UP000179807">
    <property type="component" value="Unassembled WGS sequence"/>
</dbReference>
<organism evidence="8 9">
    <name type="scientific">Tritrichomonas foetus</name>
    <dbReference type="NCBI Taxonomy" id="1144522"/>
    <lineage>
        <taxon>Eukaryota</taxon>
        <taxon>Metamonada</taxon>
        <taxon>Parabasalia</taxon>
        <taxon>Tritrichomonadida</taxon>
        <taxon>Tritrichomonadidae</taxon>
        <taxon>Tritrichomonas</taxon>
    </lineage>
</organism>
<reference evidence="8" key="1">
    <citation type="submission" date="2016-10" db="EMBL/GenBank/DDBJ databases">
        <authorList>
            <person name="Benchimol M."/>
            <person name="Almeida L.G."/>
            <person name="Vasconcelos A.T."/>
            <person name="Perreira-Neves A."/>
            <person name="Rosa I.A."/>
            <person name="Tasca T."/>
            <person name="Bogo M.R."/>
            <person name="de Souza W."/>
        </authorList>
    </citation>
    <scope>NUCLEOTIDE SEQUENCE [LARGE SCALE GENOMIC DNA]</scope>
    <source>
        <strain evidence="8">K</strain>
    </source>
</reference>